<sequence>MARQSKWNIDDRKKLMKMVREGIAEQDIRRELAIGGVPMTAVEFAQQLKMAMVEAGQIKQASRKKSASSPKAYEVTNKGRLTITDFTALTGYETGATFTLEKPRGKSKAWRLVLVSED</sequence>
<dbReference type="OrthoDB" id="5518028at2"/>
<comment type="caution">
    <text evidence="1">The sequence shown here is derived from an EMBL/GenBank/DDBJ whole genome shotgun (WGS) entry which is preliminary data.</text>
</comment>
<dbReference type="AlphaFoldDB" id="A0A0D2HKR9"/>
<proteinExistence type="predicted"/>
<evidence type="ECO:0000313" key="2">
    <source>
        <dbReference type="Proteomes" id="UP000032233"/>
    </source>
</evidence>
<dbReference type="RefSeq" id="WP_044352417.1">
    <property type="nucleotide sequence ID" value="NZ_AZAC01000067.1"/>
</dbReference>
<organism evidence="1 2">
    <name type="scientific">Dethiosulfatarculus sandiegensis</name>
    <dbReference type="NCBI Taxonomy" id="1429043"/>
    <lineage>
        <taxon>Bacteria</taxon>
        <taxon>Pseudomonadati</taxon>
        <taxon>Thermodesulfobacteriota</taxon>
        <taxon>Desulfarculia</taxon>
        <taxon>Desulfarculales</taxon>
        <taxon>Desulfarculaceae</taxon>
        <taxon>Dethiosulfatarculus</taxon>
    </lineage>
</organism>
<reference evidence="1 2" key="1">
    <citation type="submission" date="2013-11" db="EMBL/GenBank/DDBJ databases">
        <title>Metagenomic analysis of a methanogenic consortium involved in long chain n-alkane degradation.</title>
        <authorList>
            <person name="Davidova I.A."/>
            <person name="Callaghan A.V."/>
            <person name="Wawrik B."/>
            <person name="Pruitt S."/>
            <person name="Marks C."/>
            <person name="Duncan K.E."/>
            <person name="Suflita J.M."/>
        </authorList>
    </citation>
    <scope>NUCLEOTIDE SEQUENCE [LARGE SCALE GENOMIC DNA]</scope>
    <source>
        <strain evidence="1 2">SPR</strain>
    </source>
</reference>
<dbReference type="InParanoid" id="A0A0D2HKR9"/>
<gene>
    <name evidence="1" type="ORF">X474_26005</name>
</gene>
<accession>A0A0D2HKR9</accession>
<evidence type="ECO:0000313" key="1">
    <source>
        <dbReference type="EMBL" id="KIX11253.1"/>
    </source>
</evidence>
<keyword evidence="2" id="KW-1185">Reference proteome</keyword>
<dbReference type="EMBL" id="AZAC01000067">
    <property type="protein sequence ID" value="KIX11253.1"/>
    <property type="molecule type" value="Genomic_DNA"/>
</dbReference>
<name>A0A0D2HKR9_9BACT</name>
<dbReference type="Proteomes" id="UP000032233">
    <property type="component" value="Unassembled WGS sequence"/>
</dbReference>
<protein>
    <submittedName>
        <fullName evidence="1">Uncharacterized protein</fullName>
    </submittedName>
</protein>